<evidence type="ECO:0000313" key="3">
    <source>
        <dbReference type="Proteomes" id="UP000825933"/>
    </source>
</evidence>
<dbReference type="InterPro" id="IPR003779">
    <property type="entry name" value="CMD-like"/>
</dbReference>
<dbReference type="PANTHER" id="PTHR33930:SF2">
    <property type="entry name" value="BLR3452 PROTEIN"/>
    <property type="match status" value="1"/>
</dbReference>
<dbReference type="InterPro" id="IPR029032">
    <property type="entry name" value="AhpD-like"/>
</dbReference>
<dbReference type="Gene3D" id="1.20.1290.10">
    <property type="entry name" value="AhpD-like"/>
    <property type="match status" value="1"/>
</dbReference>
<dbReference type="InterPro" id="IPR004675">
    <property type="entry name" value="AhpD_core"/>
</dbReference>
<accession>A0A8T5V0C8</accession>
<evidence type="ECO:0000259" key="1">
    <source>
        <dbReference type="Pfam" id="PF02627"/>
    </source>
</evidence>
<protein>
    <submittedName>
        <fullName evidence="2">Carboxymuconolactone decarboxylase family protein</fullName>
    </submittedName>
</protein>
<dbReference type="PANTHER" id="PTHR33930">
    <property type="entry name" value="ALKYL HYDROPEROXIDE REDUCTASE AHPD"/>
    <property type="match status" value="1"/>
</dbReference>
<sequence>MKKEKQRPYLFTEAVSEELNVAFKNLASEIMKDSALSSKEKSLIALACAVAIKCEYCVKAHKENALTAGATMDEIKEAAAVASQVRLGSGLTFASFVLD</sequence>
<dbReference type="NCBIfam" id="TIGR00778">
    <property type="entry name" value="ahpD_dom"/>
    <property type="match status" value="1"/>
</dbReference>
<comment type="caution">
    <text evidence="2">The sequence shown here is derived from an EMBL/GenBank/DDBJ whole genome shotgun (WGS) entry which is preliminary data.</text>
</comment>
<evidence type="ECO:0000313" key="2">
    <source>
        <dbReference type="EMBL" id="MBZ2166463.1"/>
    </source>
</evidence>
<dbReference type="Proteomes" id="UP000825933">
    <property type="component" value="Unassembled WGS sequence"/>
</dbReference>
<reference evidence="3" key="1">
    <citation type="journal article" date="2022" name="Microbiol. Resour. Announc.">
        <title>Draft Genome Sequence of a Methanogenic Archaeon from West Spitsbergen Permafrost.</title>
        <authorList>
            <person name="Trubitsyn V."/>
            <person name="Rivkina E."/>
            <person name="Shcherbakova V."/>
        </authorList>
    </citation>
    <scope>NUCLEOTIDE SEQUENCE [LARGE SCALE GENOMIC DNA]</scope>
    <source>
        <strain evidence="3">VT</strain>
    </source>
</reference>
<dbReference type="EMBL" id="JAIOUQ010000013">
    <property type="protein sequence ID" value="MBZ2166463.1"/>
    <property type="molecule type" value="Genomic_DNA"/>
</dbReference>
<feature type="domain" description="Carboxymuconolactone decarboxylase-like" evidence="1">
    <location>
        <begin position="22"/>
        <end position="89"/>
    </location>
</feature>
<dbReference type="GO" id="GO:0051920">
    <property type="term" value="F:peroxiredoxin activity"/>
    <property type="evidence" value="ECO:0007669"/>
    <property type="project" value="InterPro"/>
</dbReference>
<dbReference type="Pfam" id="PF02627">
    <property type="entry name" value="CMD"/>
    <property type="match status" value="1"/>
</dbReference>
<dbReference type="AlphaFoldDB" id="A0A8T5V0C8"/>
<gene>
    <name evidence="2" type="ORF">K8N75_10485</name>
</gene>
<dbReference type="RefSeq" id="WP_223792014.1">
    <property type="nucleotide sequence ID" value="NZ_JAIOUQ010000013.1"/>
</dbReference>
<name>A0A8T5V0C8_9EURY</name>
<proteinExistence type="predicted"/>
<dbReference type="SUPFAM" id="SSF69118">
    <property type="entry name" value="AhpD-like"/>
    <property type="match status" value="1"/>
</dbReference>
<organism evidence="2 3">
    <name type="scientific">Methanobacterium spitsbergense</name>
    <dbReference type="NCBI Taxonomy" id="2874285"/>
    <lineage>
        <taxon>Archaea</taxon>
        <taxon>Methanobacteriati</taxon>
        <taxon>Methanobacteriota</taxon>
        <taxon>Methanomada group</taxon>
        <taxon>Methanobacteria</taxon>
        <taxon>Methanobacteriales</taxon>
        <taxon>Methanobacteriaceae</taxon>
        <taxon>Methanobacterium</taxon>
    </lineage>
</organism>
<keyword evidence="3" id="KW-1185">Reference proteome</keyword>